<sequence length="169" mass="19407">MSRLDEFSIVEYLAMLQLYATANNNLEEARRLYSQSEHLNALRLRGIESPQIPFTPTILAATQRLLDYGQFRAPTHAQGQGRLNYYSPEFEDVLEYCQRDPRRSTRMAAREFDVSQTFVWKILHTQGLNPYHFRKAHVINNTDAPTGIALHTLDARVTVYSSGTIQCAK</sequence>
<reference evidence="1" key="1">
    <citation type="submission" date="2022-03" db="EMBL/GenBank/DDBJ databases">
        <authorList>
            <person name="Tunstrom K."/>
        </authorList>
    </citation>
    <scope>NUCLEOTIDE SEQUENCE</scope>
</reference>
<proteinExistence type="predicted"/>
<dbReference type="AlphaFoldDB" id="A0AAU9UKN4"/>
<organism evidence="1 2">
    <name type="scientific">Euphydryas editha</name>
    <name type="common">Edith's checkerspot</name>
    <dbReference type="NCBI Taxonomy" id="104508"/>
    <lineage>
        <taxon>Eukaryota</taxon>
        <taxon>Metazoa</taxon>
        <taxon>Ecdysozoa</taxon>
        <taxon>Arthropoda</taxon>
        <taxon>Hexapoda</taxon>
        <taxon>Insecta</taxon>
        <taxon>Pterygota</taxon>
        <taxon>Neoptera</taxon>
        <taxon>Endopterygota</taxon>
        <taxon>Lepidoptera</taxon>
        <taxon>Glossata</taxon>
        <taxon>Ditrysia</taxon>
        <taxon>Papilionoidea</taxon>
        <taxon>Nymphalidae</taxon>
        <taxon>Nymphalinae</taxon>
        <taxon>Euphydryas</taxon>
    </lineage>
</organism>
<dbReference type="Proteomes" id="UP001153954">
    <property type="component" value="Unassembled WGS sequence"/>
</dbReference>
<name>A0AAU9UKN4_EUPED</name>
<gene>
    <name evidence="1" type="ORF">EEDITHA_LOCUS13711</name>
</gene>
<dbReference type="EMBL" id="CAKOGL010000020">
    <property type="protein sequence ID" value="CAH2098612.1"/>
    <property type="molecule type" value="Genomic_DNA"/>
</dbReference>
<evidence type="ECO:0000313" key="1">
    <source>
        <dbReference type="EMBL" id="CAH2098612.1"/>
    </source>
</evidence>
<protein>
    <submittedName>
        <fullName evidence="1">Uncharacterized protein</fullName>
    </submittedName>
</protein>
<comment type="caution">
    <text evidence="1">The sequence shown here is derived from an EMBL/GenBank/DDBJ whole genome shotgun (WGS) entry which is preliminary data.</text>
</comment>
<evidence type="ECO:0000313" key="2">
    <source>
        <dbReference type="Proteomes" id="UP001153954"/>
    </source>
</evidence>
<keyword evidence="2" id="KW-1185">Reference proteome</keyword>
<accession>A0AAU9UKN4</accession>